<proteinExistence type="predicted"/>
<evidence type="ECO:0000313" key="2">
    <source>
        <dbReference type="Proteomes" id="UP000036458"/>
    </source>
</evidence>
<keyword evidence="2" id="KW-1185">Reference proteome</keyword>
<dbReference type="RefSeq" id="WP_048920738.1">
    <property type="nucleotide sequence ID" value="NZ_CP010777.1"/>
</dbReference>
<name>A0A0H4VPF0_9BACT</name>
<dbReference type="KEGG" id="ruf:TH63_09485"/>
<dbReference type="EMBL" id="CP010777">
    <property type="protein sequence ID" value="AKQ45822.1"/>
    <property type="molecule type" value="Genomic_DNA"/>
</dbReference>
<sequence length="315" mass="37606">MYRTCTKCQQPKLEETEFTNRSSKNNLKRSVCKVCEADYRREKMAPKLKAKREAKEKARLEALASPVKKCTVCLEEKPKSEFNIATKSRDGLSPWCKVCHRRWVEENKATLFYTWKEYREKNKDIIQERKRVYHQTEKSKQQRKDYILRNPEVKKRISNKYARNNRQKVMEISRRSILKNPERYRKTKRDYMRKKIETDPGFAMECRLRSRIIHALRGTGTRKAAKTMELVGCSIEAFKDHVERRFKPGMTWDNRGEWHIDHIVPCASFDLSDSEQQRVCFHYTNLQPLWGKDNIRKKDRIEAPIQMSLPLQLGN</sequence>
<dbReference type="AlphaFoldDB" id="A0A0H4VPF0"/>
<gene>
    <name evidence="1" type="ORF">TH63_09485</name>
</gene>
<accession>A0A0H4VPF0</accession>
<evidence type="ECO:0000313" key="1">
    <source>
        <dbReference type="EMBL" id="AKQ45822.1"/>
    </source>
</evidence>
<protein>
    <recommendedName>
        <fullName evidence="3">HNH endonuclease</fullName>
    </recommendedName>
</protein>
<dbReference type="OrthoDB" id="6625339at2"/>
<reference evidence="1 2" key="1">
    <citation type="submission" date="2015-01" db="EMBL/GenBank/DDBJ databases">
        <title>Rufibacter sp./DG31D/ whole genome sequencing.</title>
        <authorList>
            <person name="Kim M.K."/>
            <person name="Srinivasan S."/>
            <person name="Lee J.-J."/>
        </authorList>
    </citation>
    <scope>NUCLEOTIDE SEQUENCE [LARGE SCALE GENOMIC DNA]</scope>
    <source>
        <strain evidence="1 2">DG31D</strain>
    </source>
</reference>
<evidence type="ECO:0008006" key="3">
    <source>
        <dbReference type="Google" id="ProtNLM"/>
    </source>
</evidence>
<dbReference type="Proteomes" id="UP000036458">
    <property type="component" value="Chromosome"/>
</dbReference>
<dbReference type="PATRIC" id="fig|1379910.4.peg.2059"/>
<organism evidence="1 2">
    <name type="scientific">Rufibacter radiotolerans</name>
    <dbReference type="NCBI Taxonomy" id="1379910"/>
    <lineage>
        <taxon>Bacteria</taxon>
        <taxon>Pseudomonadati</taxon>
        <taxon>Bacteroidota</taxon>
        <taxon>Cytophagia</taxon>
        <taxon>Cytophagales</taxon>
        <taxon>Hymenobacteraceae</taxon>
        <taxon>Rufibacter</taxon>
    </lineage>
</organism>